<dbReference type="InterPro" id="IPR003918">
    <property type="entry name" value="NADH_UbQ_OxRdtase"/>
</dbReference>
<feature type="transmembrane region" description="Helical" evidence="8">
    <location>
        <begin position="79"/>
        <end position="103"/>
    </location>
</feature>
<dbReference type="EMBL" id="JBHTJV010000003">
    <property type="protein sequence ID" value="MFD0915894.1"/>
    <property type="molecule type" value="Genomic_DNA"/>
</dbReference>
<feature type="transmembrane region" description="Helical" evidence="8">
    <location>
        <begin position="418"/>
        <end position="438"/>
    </location>
</feature>
<keyword evidence="6 8" id="KW-0472">Membrane</keyword>
<feature type="transmembrane region" description="Helical" evidence="8">
    <location>
        <begin position="115"/>
        <end position="134"/>
    </location>
</feature>
<reference evidence="11" key="1">
    <citation type="journal article" date="2019" name="Int. J. Syst. Evol. Microbiol.">
        <title>The Global Catalogue of Microorganisms (GCM) 10K type strain sequencing project: providing services to taxonomists for standard genome sequencing and annotation.</title>
        <authorList>
            <consortium name="The Broad Institute Genomics Platform"/>
            <consortium name="The Broad Institute Genome Sequencing Center for Infectious Disease"/>
            <person name="Wu L."/>
            <person name="Ma J."/>
        </authorList>
    </citation>
    <scope>NUCLEOTIDE SEQUENCE [LARGE SCALE GENOMIC DNA]</scope>
    <source>
        <strain evidence="11">CCUG 60023</strain>
    </source>
</reference>
<accession>A0ABW3FBQ5</accession>
<feature type="transmembrane region" description="Helical" evidence="8">
    <location>
        <begin position="140"/>
        <end position="159"/>
    </location>
</feature>
<organism evidence="10 11">
    <name type="scientific">Pseudahrensia aquimaris</name>
    <dbReference type="NCBI Taxonomy" id="744461"/>
    <lineage>
        <taxon>Bacteria</taxon>
        <taxon>Pseudomonadati</taxon>
        <taxon>Pseudomonadota</taxon>
        <taxon>Alphaproteobacteria</taxon>
        <taxon>Hyphomicrobiales</taxon>
        <taxon>Ahrensiaceae</taxon>
        <taxon>Pseudahrensia</taxon>
    </lineage>
</organism>
<evidence type="ECO:0000256" key="3">
    <source>
        <dbReference type="ARBA" id="ARBA00022475"/>
    </source>
</evidence>
<evidence type="ECO:0000256" key="5">
    <source>
        <dbReference type="ARBA" id="ARBA00022989"/>
    </source>
</evidence>
<sequence length="513" mass="54668">MISQLPPAFQHLPLLVVVIPMLAAPLAMMIGRTGASFWLAVFASLASFLGSLILLITVHDGTVLSYHIGGWAPPIGIEYRIDIAAALVMVIVSMLAVIVLPYARTSIANEIPQKNHGLFYACVMLCFTGLMGVVATGDAFNVFVFLEISSLSTYVLVALGADKDRRALSAAYDYLVLGTIGATFFVIGLGMLYMATGTLNMVDIAERLRAAESNRTIQTAFAFIVVGMGLKVAIYPLHRWLPGAYTYAPSAVSAFLAATATKVALYVVIRFMLSVYSPGFGYEREMLTYIIMPVGIVAMFLGSMVAVFQVNLKRLLAWSSIAQIGYMLVGISLLNVTGLSASLVHMFNHAVTKGALFLAVGGFVYAIGKAQIPALAGMGKRMPWTSAGLVIAALSLIGVPGTAGFVSKWILLQAAAEQGSWFIGLLVVASSLFAIVYMGKVIETLYFRDPPEGSTVADIPLSMLLPLWVLVAIIVWFGISAEWTAGTARLAAESLLNGGFLTDTPLVLGVPGR</sequence>
<dbReference type="PANTHER" id="PTHR42703:SF1">
    <property type="entry name" value="NA(+)_H(+) ANTIPORTER SUBUNIT D1"/>
    <property type="match status" value="1"/>
</dbReference>
<dbReference type="InterPro" id="IPR050586">
    <property type="entry name" value="CPA3_Na-H_Antiporter_D"/>
</dbReference>
<feature type="transmembrane region" description="Helical" evidence="8">
    <location>
        <begin position="216"/>
        <end position="235"/>
    </location>
</feature>
<comment type="caution">
    <text evidence="10">The sequence shown here is derived from an EMBL/GenBank/DDBJ whole genome shotgun (WGS) entry which is preliminary data.</text>
</comment>
<feature type="transmembrane region" description="Helical" evidence="8">
    <location>
        <begin position="459"/>
        <end position="479"/>
    </location>
</feature>
<evidence type="ECO:0000256" key="2">
    <source>
        <dbReference type="ARBA" id="ARBA00005346"/>
    </source>
</evidence>
<feature type="transmembrane region" description="Helical" evidence="8">
    <location>
        <begin position="289"/>
        <end position="312"/>
    </location>
</feature>
<feature type="transmembrane region" description="Helical" evidence="8">
    <location>
        <begin position="389"/>
        <end position="412"/>
    </location>
</feature>
<feature type="domain" description="NADH:quinone oxidoreductase/Mrp antiporter transmembrane" evidence="9">
    <location>
        <begin position="138"/>
        <end position="433"/>
    </location>
</feature>
<dbReference type="Pfam" id="PF00361">
    <property type="entry name" value="Proton_antipo_M"/>
    <property type="match status" value="1"/>
</dbReference>
<evidence type="ECO:0000313" key="10">
    <source>
        <dbReference type="EMBL" id="MFD0915894.1"/>
    </source>
</evidence>
<evidence type="ECO:0000313" key="11">
    <source>
        <dbReference type="Proteomes" id="UP001597101"/>
    </source>
</evidence>
<keyword evidence="11" id="KW-1185">Reference proteome</keyword>
<evidence type="ECO:0000256" key="4">
    <source>
        <dbReference type="ARBA" id="ARBA00022692"/>
    </source>
</evidence>
<dbReference type="PRINTS" id="PR01437">
    <property type="entry name" value="NUOXDRDTASE4"/>
</dbReference>
<name>A0ABW3FBQ5_9HYPH</name>
<feature type="transmembrane region" description="Helical" evidence="8">
    <location>
        <begin position="324"/>
        <end position="344"/>
    </location>
</feature>
<gene>
    <name evidence="10" type="ORF">ACFQ14_05690</name>
</gene>
<feature type="transmembrane region" description="Helical" evidence="8">
    <location>
        <begin position="37"/>
        <end position="59"/>
    </location>
</feature>
<keyword evidence="4 7" id="KW-0812">Transmembrane</keyword>
<keyword evidence="5 8" id="KW-1133">Transmembrane helix</keyword>
<evidence type="ECO:0000259" key="9">
    <source>
        <dbReference type="Pfam" id="PF00361"/>
    </source>
</evidence>
<dbReference type="Proteomes" id="UP001597101">
    <property type="component" value="Unassembled WGS sequence"/>
</dbReference>
<feature type="transmembrane region" description="Helical" evidence="8">
    <location>
        <begin position="247"/>
        <end position="269"/>
    </location>
</feature>
<evidence type="ECO:0000256" key="8">
    <source>
        <dbReference type="SAM" id="Phobius"/>
    </source>
</evidence>
<dbReference type="RefSeq" id="WP_377211736.1">
    <property type="nucleotide sequence ID" value="NZ_JBHTJV010000003.1"/>
</dbReference>
<feature type="transmembrane region" description="Helical" evidence="8">
    <location>
        <begin position="171"/>
        <end position="196"/>
    </location>
</feature>
<comment type="subcellular location">
    <subcellularLocation>
        <location evidence="1">Cell membrane</location>
        <topology evidence="1">Multi-pass membrane protein</topology>
    </subcellularLocation>
    <subcellularLocation>
        <location evidence="7">Membrane</location>
        <topology evidence="7">Multi-pass membrane protein</topology>
    </subcellularLocation>
</comment>
<feature type="transmembrane region" description="Helical" evidence="8">
    <location>
        <begin position="12"/>
        <end position="30"/>
    </location>
</feature>
<dbReference type="PANTHER" id="PTHR42703">
    <property type="entry name" value="NADH DEHYDROGENASE"/>
    <property type="match status" value="1"/>
</dbReference>
<protein>
    <submittedName>
        <fullName evidence="10">Monovalent cation/H+ antiporter subunit D family protein</fullName>
    </submittedName>
</protein>
<evidence type="ECO:0000256" key="1">
    <source>
        <dbReference type="ARBA" id="ARBA00004651"/>
    </source>
</evidence>
<evidence type="ECO:0000256" key="6">
    <source>
        <dbReference type="ARBA" id="ARBA00023136"/>
    </source>
</evidence>
<comment type="similarity">
    <text evidence="2">Belongs to the CPA3 antiporters (TC 2.A.63) subunit D family.</text>
</comment>
<evidence type="ECO:0000256" key="7">
    <source>
        <dbReference type="RuleBase" id="RU000320"/>
    </source>
</evidence>
<proteinExistence type="inferred from homology"/>
<keyword evidence="3" id="KW-1003">Cell membrane</keyword>
<dbReference type="InterPro" id="IPR001750">
    <property type="entry name" value="ND/Mrp_TM"/>
</dbReference>